<dbReference type="InterPro" id="IPR053038">
    <property type="entry name" value="RLP_Defense"/>
</dbReference>
<dbReference type="Pfam" id="PF00560">
    <property type="entry name" value="LRR_1"/>
    <property type="match status" value="2"/>
</dbReference>
<organism evidence="2 3">
    <name type="scientific">Tetradesmus obliquus</name>
    <name type="common">Green alga</name>
    <name type="synonym">Acutodesmus obliquus</name>
    <dbReference type="NCBI Taxonomy" id="3088"/>
    <lineage>
        <taxon>Eukaryota</taxon>
        <taxon>Viridiplantae</taxon>
        <taxon>Chlorophyta</taxon>
        <taxon>core chlorophytes</taxon>
        <taxon>Chlorophyceae</taxon>
        <taxon>CS clade</taxon>
        <taxon>Sphaeropleales</taxon>
        <taxon>Scenedesmaceae</taxon>
        <taxon>Tetradesmus</taxon>
    </lineage>
</organism>
<dbReference type="InterPro" id="IPR032675">
    <property type="entry name" value="LRR_dom_sf"/>
</dbReference>
<proteinExistence type="predicted"/>
<evidence type="ECO:0000256" key="1">
    <source>
        <dbReference type="ARBA" id="ARBA00004430"/>
    </source>
</evidence>
<evidence type="ECO:0000313" key="3">
    <source>
        <dbReference type="Proteomes" id="UP001244341"/>
    </source>
</evidence>
<keyword evidence="3" id="KW-1185">Reference proteome</keyword>
<sequence length="182" mass="19850">MVPVQQCAKLVQLDLSNNDLTGPLPVADHWRDLTTYQLSDNSFTGRLPLQLCLAAHILETLDLSRNQLTGALPNQVGVLGGLKTFLIASNRFTGTITEDLLYLPAIRHIDMSDNNFFGILPAVALGFPYGLLDIDVSNNSGITGIVPAQMGYLFALQKARFTNTSMACSGIIRPYNLLDGLW</sequence>
<dbReference type="EMBL" id="CP126220">
    <property type="protein sequence ID" value="WIA21436.1"/>
    <property type="molecule type" value="Genomic_DNA"/>
</dbReference>
<dbReference type="InterPro" id="IPR001611">
    <property type="entry name" value="Leu-rich_rpt"/>
</dbReference>
<gene>
    <name evidence="2" type="ORF">OEZ85_000647</name>
</gene>
<protein>
    <recommendedName>
        <fullName evidence="4">Leucine-rich repeat-containing N-terminal plant-type domain-containing protein</fullName>
    </recommendedName>
</protein>
<name>A0ABY8UME6_TETOB</name>
<comment type="subcellular location">
    <subcellularLocation>
        <location evidence="1">Cytoplasm</location>
        <location evidence="1">Cytoskeleton</location>
        <location evidence="1">Cilium axoneme</location>
    </subcellularLocation>
</comment>
<evidence type="ECO:0000313" key="2">
    <source>
        <dbReference type="EMBL" id="WIA21436.1"/>
    </source>
</evidence>
<accession>A0ABY8UME6</accession>
<reference evidence="2 3" key="1">
    <citation type="submission" date="2023-05" db="EMBL/GenBank/DDBJ databases">
        <title>A 100% complete, gapless, phased diploid assembly of the Scenedesmus obliquus UTEX 3031 genome.</title>
        <authorList>
            <person name="Biondi T.C."/>
            <person name="Hanschen E.R."/>
            <person name="Kwon T."/>
            <person name="Eng W."/>
            <person name="Kruse C.P.S."/>
            <person name="Koehler S.I."/>
            <person name="Kunde Y."/>
            <person name="Gleasner C.D."/>
            <person name="You Mak K.T."/>
            <person name="Polle J."/>
            <person name="Hovde B.T."/>
            <person name="Starkenburg S.R."/>
        </authorList>
    </citation>
    <scope>NUCLEOTIDE SEQUENCE [LARGE SCALE GENOMIC DNA]</scope>
    <source>
        <strain evidence="2 3">DOE0152z</strain>
    </source>
</reference>
<dbReference type="PRINTS" id="PR00019">
    <property type="entry name" value="LEURICHRPT"/>
</dbReference>
<dbReference type="SUPFAM" id="SSF52058">
    <property type="entry name" value="L domain-like"/>
    <property type="match status" value="1"/>
</dbReference>
<dbReference type="Gene3D" id="3.80.10.10">
    <property type="entry name" value="Ribonuclease Inhibitor"/>
    <property type="match status" value="1"/>
</dbReference>
<dbReference type="Proteomes" id="UP001244341">
    <property type="component" value="Chromosome 13b"/>
</dbReference>
<evidence type="ECO:0008006" key="4">
    <source>
        <dbReference type="Google" id="ProtNLM"/>
    </source>
</evidence>
<dbReference type="PANTHER" id="PTHR48064:SF6">
    <property type="entry name" value="RECEPTOR-LIKE PROTEIN KINASE 2"/>
    <property type="match status" value="1"/>
</dbReference>
<dbReference type="PANTHER" id="PTHR48064">
    <property type="entry name" value="OS01G0750400 PROTEIN"/>
    <property type="match status" value="1"/>
</dbReference>